<dbReference type="Pfam" id="PF24034">
    <property type="entry name" value="DUF7343"/>
    <property type="match status" value="1"/>
</dbReference>
<dbReference type="RefSeq" id="WP_158206062.1">
    <property type="nucleotide sequence ID" value="NZ_WSZK01000035.1"/>
</dbReference>
<dbReference type="InterPro" id="IPR055767">
    <property type="entry name" value="DUF7343"/>
</dbReference>
<dbReference type="OrthoDB" id="284722at2157"/>
<organism evidence="4 5">
    <name type="scientific">Halomarina oriensis</name>
    <dbReference type="NCBI Taxonomy" id="671145"/>
    <lineage>
        <taxon>Archaea</taxon>
        <taxon>Methanobacteriati</taxon>
        <taxon>Methanobacteriota</taxon>
        <taxon>Stenosarchaea group</taxon>
        <taxon>Halobacteria</taxon>
        <taxon>Halobacteriales</taxon>
        <taxon>Natronomonadaceae</taxon>
        <taxon>Halomarina</taxon>
    </lineage>
</organism>
<dbReference type="InterPro" id="IPR055769">
    <property type="entry name" value="DUF7345"/>
</dbReference>
<feature type="compositionally biased region" description="Low complexity" evidence="1">
    <location>
        <begin position="214"/>
        <end position="232"/>
    </location>
</feature>
<keyword evidence="5" id="KW-1185">Reference proteome</keyword>
<feature type="region of interest" description="Disordered" evidence="1">
    <location>
        <begin position="281"/>
        <end position="317"/>
    </location>
</feature>
<comment type="caution">
    <text evidence="4">The sequence shown here is derived from an EMBL/GenBank/DDBJ whole genome shotgun (WGS) entry which is preliminary data.</text>
</comment>
<evidence type="ECO:0008006" key="6">
    <source>
        <dbReference type="Google" id="ProtNLM"/>
    </source>
</evidence>
<evidence type="ECO:0000313" key="4">
    <source>
        <dbReference type="EMBL" id="MWG36403.1"/>
    </source>
</evidence>
<feature type="region of interest" description="Disordered" evidence="1">
    <location>
        <begin position="212"/>
        <end position="251"/>
    </location>
</feature>
<feature type="compositionally biased region" description="Gly residues" evidence="1">
    <location>
        <begin position="233"/>
        <end position="249"/>
    </location>
</feature>
<sequence length="390" mass="41932">MHRVLMVGVLVVLVAGTPMAVAASTAPESGTQQGFDREEFTIHVHENGTARWTFSYERVLANQSERRQFETYAERFDENETQSYRNFVTRANALTSAGADETGREMDAAGFSKDAYVRRGLNDVGVVEMSFLWTGFAVEAEEGLVVGDVFEGGLTLSADQRLVVTWDDSLTPTTVEPSPQQGVEETGDTLLWHGESGGTQFLDQQPRVVFSPVDQADPGAGATTTDGTTEDSGAGGIGGGEETPPGGEGEAGDLVVWPFAFGAIVLVALGSLAFRHGYLDDETPNGGGTDGETSSPESTPEPAPEPEPAVTDEELLSDEDRVRSLLAENGGRMKQVNIVDETGWSKSKVSMLLSEMEEDEEIHKLRVGRENIISRSGDEPDATRSTFDDE</sequence>
<name>A0A6B0GV03_9EURY</name>
<reference evidence="4 5" key="1">
    <citation type="submission" date="2019-12" db="EMBL/GenBank/DDBJ databases">
        <title>Halocatena pleomorpha gen. nov. sp. nov., an extremely halophilic archaeon of family Halobacteriaceae isolated from saltpan soil.</title>
        <authorList>
            <person name="Pal Y."/>
            <person name="Verma A."/>
            <person name="Krishnamurthi S."/>
            <person name="Kumar P."/>
        </authorList>
    </citation>
    <scope>NUCLEOTIDE SEQUENCE [LARGE SCALE GENOMIC DNA]</scope>
    <source>
        <strain evidence="4 5">JCM 16495</strain>
    </source>
</reference>
<evidence type="ECO:0000259" key="2">
    <source>
        <dbReference type="Pfam" id="PF24034"/>
    </source>
</evidence>
<feature type="region of interest" description="Disordered" evidence="1">
    <location>
        <begin position="370"/>
        <end position="390"/>
    </location>
</feature>
<dbReference type="EMBL" id="WSZK01000035">
    <property type="protein sequence ID" value="MWG36403.1"/>
    <property type="molecule type" value="Genomic_DNA"/>
</dbReference>
<proteinExistence type="predicted"/>
<gene>
    <name evidence="4" type="ORF">GQS65_18255</name>
</gene>
<feature type="domain" description="DUF7343" evidence="2">
    <location>
        <begin position="315"/>
        <end position="374"/>
    </location>
</feature>
<evidence type="ECO:0000259" key="3">
    <source>
        <dbReference type="Pfam" id="PF24036"/>
    </source>
</evidence>
<protein>
    <recommendedName>
        <fullName evidence="6">Helix-turn-helix domain-containing protein</fullName>
    </recommendedName>
</protein>
<evidence type="ECO:0000256" key="1">
    <source>
        <dbReference type="SAM" id="MobiDB-lite"/>
    </source>
</evidence>
<dbReference type="AlphaFoldDB" id="A0A6B0GV03"/>
<feature type="domain" description="DUF7345" evidence="3">
    <location>
        <begin position="41"/>
        <end position="168"/>
    </location>
</feature>
<dbReference type="Proteomes" id="UP000451471">
    <property type="component" value="Unassembled WGS sequence"/>
</dbReference>
<accession>A0A6B0GV03</accession>
<dbReference type="Pfam" id="PF24036">
    <property type="entry name" value="DUF7345"/>
    <property type="match status" value="1"/>
</dbReference>
<evidence type="ECO:0000313" key="5">
    <source>
        <dbReference type="Proteomes" id="UP000451471"/>
    </source>
</evidence>